<dbReference type="KEGG" id="vg:921169"/>
<dbReference type="RefSeq" id="NP_116450.1">
    <property type="nucleotide sequence ID" value="NC_002794.1"/>
</dbReference>
<keyword evidence="3" id="KW-1185">Reference proteome</keyword>
<evidence type="ECO:0000313" key="2">
    <source>
        <dbReference type="EMBL" id="AAK57145.1"/>
    </source>
</evidence>
<organism evidence="2 3">
    <name type="scientific">Tupaiid herpesvirus 1 (strain 1)</name>
    <name type="common">TuHV-1</name>
    <name type="synonym">Herpesvirus tupaia (strain 1)</name>
    <dbReference type="NCBI Taxonomy" id="10397"/>
    <lineage>
        <taxon>Viruses</taxon>
        <taxon>Duplodnaviria</taxon>
        <taxon>Heunggongvirae</taxon>
        <taxon>Peploviricota</taxon>
        <taxon>Herviviricetes</taxon>
        <taxon>Herpesvirales</taxon>
        <taxon>Orthoherpesviridae</taxon>
        <taxon>Betaherpesvirinae</taxon>
        <taxon>Quwivirus</taxon>
        <taxon>Quwivirus tupaiidbeta1</taxon>
    </lineage>
</organism>
<evidence type="ECO:0000313" key="3">
    <source>
        <dbReference type="Proteomes" id="UP000137095"/>
    </source>
</evidence>
<reference evidence="2 3" key="1">
    <citation type="journal article" date="2001" name="J. Virol.">
        <title>Analysis and characterization of the complete genome of tupaia (tree shrew) herpesvirus.</title>
        <authorList>
            <person name="Bahr U."/>
            <person name="Darai G."/>
        </authorList>
    </citation>
    <scope>NUCLEOTIDE SEQUENCE [LARGE SCALE GENOMIC DNA]</scope>
    <source>
        <strain evidence="2">2</strain>
    </source>
</reference>
<sequence>MAAGRTEEPARPRRALYGRRKRGGAGRRRLRDPRSPPPPPPRQKPAGASTESAASSRTRGRTGASRLAGAARRRLDYLTPARDPRTGSPPRRRAPRPPKWGPRTWTASI</sequence>
<organismHost>
    <name type="scientific">Tupaia belangeri</name>
    <name type="common">Common tree shrew</name>
    <name type="synonym">Tupaia glis belangeri</name>
    <dbReference type="NCBI Taxonomy" id="37347"/>
</organismHost>
<dbReference type="Proteomes" id="UP000137095">
    <property type="component" value="Segment"/>
</dbReference>
<protein>
    <submittedName>
        <fullName evidence="2">T101.1</fullName>
    </submittedName>
</protein>
<feature type="compositionally biased region" description="Basic and acidic residues" evidence="1">
    <location>
        <begin position="1"/>
        <end position="11"/>
    </location>
</feature>
<feature type="compositionally biased region" description="Low complexity" evidence="1">
    <location>
        <begin position="44"/>
        <end position="70"/>
    </location>
</feature>
<evidence type="ECO:0000256" key="1">
    <source>
        <dbReference type="SAM" id="MobiDB-lite"/>
    </source>
</evidence>
<dbReference type="GeneID" id="921169"/>
<dbReference type="EMBL" id="AF281817">
    <property type="protein sequence ID" value="AAK57145.1"/>
    <property type="molecule type" value="Genomic_DNA"/>
</dbReference>
<feature type="region of interest" description="Disordered" evidence="1">
    <location>
        <begin position="1"/>
        <end position="109"/>
    </location>
</feature>
<accession>Q91TK2</accession>
<feature type="compositionally biased region" description="Basic residues" evidence="1">
    <location>
        <begin position="12"/>
        <end position="31"/>
    </location>
</feature>
<proteinExistence type="predicted"/>
<name>Q91TK2_TUHV1</name>